<protein>
    <submittedName>
        <fullName evidence="1">Uncharacterized protein</fullName>
    </submittedName>
</protein>
<feature type="non-terminal residue" evidence="1">
    <location>
        <position position="1"/>
    </location>
</feature>
<dbReference type="AlphaFoldDB" id="X1R6G6"/>
<accession>X1R6G6</accession>
<dbReference type="EMBL" id="BARW01005164">
    <property type="protein sequence ID" value="GAI76138.1"/>
    <property type="molecule type" value="Genomic_DNA"/>
</dbReference>
<gene>
    <name evidence="1" type="ORF">S12H4_11482</name>
</gene>
<reference evidence="1" key="1">
    <citation type="journal article" date="2014" name="Front. Microbiol.">
        <title>High frequency of phylogenetically diverse reductive dehalogenase-homologous genes in deep subseafloor sedimentary metagenomes.</title>
        <authorList>
            <person name="Kawai M."/>
            <person name="Futagami T."/>
            <person name="Toyoda A."/>
            <person name="Takaki Y."/>
            <person name="Nishi S."/>
            <person name="Hori S."/>
            <person name="Arai W."/>
            <person name="Tsubouchi T."/>
            <person name="Morono Y."/>
            <person name="Uchiyama I."/>
            <person name="Ito T."/>
            <person name="Fujiyama A."/>
            <person name="Inagaki F."/>
            <person name="Takami H."/>
        </authorList>
    </citation>
    <scope>NUCLEOTIDE SEQUENCE</scope>
    <source>
        <strain evidence="1">Expedition CK06-06</strain>
    </source>
</reference>
<sequence length="126" mass="14342">RVKAWATMKMGQYLYQWEASKVTYYPDYPASAYLFNFQGNQTVTITGNVPSFSVAAWFPDGHYVPHPEGGGTFFRDYVLRLIGPIQNWQPPEGETIEFWCHPNPDASFPTDARSAIIANWVRVGSF</sequence>
<evidence type="ECO:0000313" key="1">
    <source>
        <dbReference type="EMBL" id="GAI76138.1"/>
    </source>
</evidence>
<name>X1R6G6_9ZZZZ</name>
<proteinExistence type="predicted"/>
<organism evidence="1">
    <name type="scientific">marine sediment metagenome</name>
    <dbReference type="NCBI Taxonomy" id="412755"/>
    <lineage>
        <taxon>unclassified sequences</taxon>
        <taxon>metagenomes</taxon>
        <taxon>ecological metagenomes</taxon>
    </lineage>
</organism>
<comment type="caution">
    <text evidence="1">The sequence shown here is derived from an EMBL/GenBank/DDBJ whole genome shotgun (WGS) entry which is preliminary data.</text>
</comment>